<gene>
    <name evidence="1" type="ORF">VOWphi5012_022</name>
</gene>
<protein>
    <submittedName>
        <fullName evidence="1">Uncharacterized protein</fullName>
    </submittedName>
</protein>
<evidence type="ECO:0000313" key="2">
    <source>
        <dbReference type="Proteomes" id="UP000325783"/>
    </source>
</evidence>
<dbReference type="EMBL" id="MN584918">
    <property type="protein sequence ID" value="QFR59806.1"/>
    <property type="molecule type" value="Genomic_DNA"/>
</dbReference>
<evidence type="ECO:0000313" key="1">
    <source>
        <dbReference type="EMBL" id="QFR59806.1"/>
    </source>
</evidence>
<dbReference type="Proteomes" id="UP000325783">
    <property type="component" value="Segment"/>
</dbReference>
<reference evidence="1 2" key="1">
    <citation type="submission" date="2019-10" db="EMBL/GenBank/DDBJ databases">
        <authorList>
            <person name="Lin L.C."/>
        </authorList>
    </citation>
    <scope>NUCLEOTIDE SEQUENCE [LARGE SCALE GENOMIC DNA]</scope>
</reference>
<sequence length="112" mass="13019">MKHTALIQFKPEAFKLYDLTVDTHLDESEWVDGFENELDSRLIDITLLPDEPVRVVLKDNFMHFTDNPHIEVRWANAHDEDGNYNYFEGPAIAQSFGGVTYFDVIMTKPLEE</sequence>
<organism evidence="1 2">
    <name type="scientific">Vibrio phage phi50-12</name>
    <dbReference type="NCBI Taxonomy" id="2654972"/>
    <lineage>
        <taxon>Viruses</taxon>
        <taxon>Duplodnaviria</taxon>
        <taxon>Heunggongvirae</taxon>
        <taxon>Uroviricota</taxon>
        <taxon>Caudoviricetes</taxon>
        <taxon>Schitoviridae</taxon>
        <taxon>Penintadodekavirus</taxon>
        <taxon>Penintadodekavirus 5012</taxon>
    </lineage>
</organism>
<proteinExistence type="predicted"/>
<name>A0A5P8PRB6_9CAUD</name>
<keyword evidence="2" id="KW-1185">Reference proteome</keyword>
<accession>A0A5P8PRB6</accession>